<evidence type="ECO:0000313" key="1">
    <source>
        <dbReference type="EMBL" id="CAG8769097.1"/>
    </source>
</evidence>
<accession>A0A9N9J856</accession>
<comment type="caution">
    <text evidence="1">The sequence shown here is derived from an EMBL/GenBank/DDBJ whole genome shotgun (WGS) entry which is preliminary data.</text>
</comment>
<dbReference type="EMBL" id="CAJVPZ010045336">
    <property type="protein sequence ID" value="CAG8769097.1"/>
    <property type="molecule type" value="Genomic_DNA"/>
</dbReference>
<sequence length="159" mass="19076">RDNTEFKADSLYSGVCILNRYFIEKFKETGSFSLHDDFEFASFHNILHLRMRELEEIYNGAYQDADLLSNDEMEQIFRHYELDKNILIRLFHIMASHFEEYQNKGFNLLIIHDKTYKSRYYHCNTSESGYNIPSQIIPPDKLGQMLNQIYFYKSTKTQK</sequence>
<dbReference type="OrthoDB" id="2441830at2759"/>
<reference evidence="1" key="1">
    <citation type="submission" date="2021-06" db="EMBL/GenBank/DDBJ databases">
        <authorList>
            <person name="Kallberg Y."/>
            <person name="Tangrot J."/>
            <person name="Rosling A."/>
        </authorList>
    </citation>
    <scope>NUCLEOTIDE SEQUENCE</scope>
    <source>
        <strain evidence="1">IN212</strain>
    </source>
</reference>
<dbReference type="Proteomes" id="UP000789396">
    <property type="component" value="Unassembled WGS sequence"/>
</dbReference>
<keyword evidence="2" id="KW-1185">Reference proteome</keyword>
<feature type="non-terminal residue" evidence="1">
    <location>
        <position position="1"/>
    </location>
</feature>
<protein>
    <submittedName>
        <fullName evidence="1">11362_t:CDS:1</fullName>
    </submittedName>
</protein>
<proteinExistence type="predicted"/>
<name>A0A9N9J856_9GLOM</name>
<feature type="non-terminal residue" evidence="1">
    <location>
        <position position="159"/>
    </location>
</feature>
<gene>
    <name evidence="1" type="ORF">RFULGI_LOCUS14919</name>
</gene>
<dbReference type="AlphaFoldDB" id="A0A9N9J856"/>
<evidence type="ECO:0000313" key="2">
    <source>
        <dbReference type="Proteomes" id="UP000789396"/>
    </source>
</evidence>
<organism evidence="1 2">
    <name type="scientific">Racocetra fulgida</name>
    <dbReference type="NCBI Taxonomy" id="60492"/>
    <lineage>
        <taxon>Eukaryota</taxon>
        <taxon>Fungi</taxon>
        <taxon>Fungi incertae sedis</taxon>
        <taxon>Mucoromycota</taxon>
        <taxon>Glomeromycotina</taxon>
        <taxon>Glomeromycetes</taxon>
        <taxon>Diversisporales</taxon>
        <taxon>Gigasporaceae</taxon>
        <taxon>Racocetra</taxon>
    </lineage>
</organism>